<dbReference type="Proteomes" id="UP001596513">
    <property type="component" value="Unassembled WGS sequence"/>
</dbReference>
<keyword evidence="6" id="KW-0812">Transmembrane</keyword>
<keyword evidence="4 8" id="KW-0418">Kinase</keyword>
<keyword evidence="3" id="KW-0808">Transferase</keyword>
<keyword evidence="6" id="KW-0472">Membrane</keyword>
<gene>
    <name evidence="8" type="ORF">ACFQT0_06445</name>
</gene>
<keyword evidence="6" id="KW-1133">Transmembrane helix</keyword>
<dbReference type="GO" id="GO:0016301">
    <property type="term" value="F:kinase activity"/>
    <property type="evidence" value="ECO:0007669"/>
    <property type="project" value="UniProtKB-KW"/>
</dbReference>
<evidence type="ECO:0000313" key="9">
    <source>
        <dbReference type="Proteomes" id="UP001596513"/>
    </source>
</evidence>
<evidence type="ECO:0000256" key="6">
    <source>
        <dbReference type="SAM" id="Phobius"/>
    </source>
</evidence>
<sequence>MNLSSRTIAILIALLVAGVLTTYARLVPTLEFREAFLAAGITVAACFLLVYLSFEALIFREINGIYAGLEHIKRKEFKRLSNKFLFRPEPVKRVRDEILLMAERRQQELDELVRLQALRREFLADVSHELKTPLFAAQGFVHTILDDEDNEIDPATRRKFLSKAAASLDTLDALVQDLVTIAQARKRRGAHAPPALRHRDLGLGNL</sequence>
<protein>
    <recommendedName>
        <fullName evidence="2">histidine kinase</fullName>
        <ecNumber evidence="2">2.7.13.3</ecNumber>
    </recommendedName>
</protein>
<keyword evidence="9" id="KW-1185">Reference proteome</keyword>
<comment type="caution">
    <text evidence="8">The sequence shown here is derived from an EMBL/GenBank/DDBJ whole genome shotgun (WGS) entry which is preliminary data.</text>
</comment>
<dbReference type="RefSeq" id="WP_380201351.1">
    <property type="nucleotide sequence ID" value="NZ_JBHTEK010000001.1"/>
</dbReference>
<feature type="domain" description="Signal transduction histidine kinase dimerisation/phosphoacceptor" evidence="7">
    <location>
        <begin position="118"/>
        <end position="187"/>
    </location>
</feature>
<evidence type="ECO:0000313" key="8">
    <source>
        <dbReference type="EMBL" id="MFC7667099.1"/>
    </source>
</evidence>
<proteinExistence type="predicted"/>
<dbReference type="CDD" id="cd00082">
    <property type="entry name" value="HisKA"/>
    <property type="match status" value="1"/>
</dbReference>
<organism evidence="8 9">
    <name type="scientific">Hymenobacter humi</name>
    <dbReference type="NCBI Taxonomy" id="1411620"/>
    <lineage>
        <taxon>Bacteria</taxon>
        <taxon>Pseudomonadati</taxon>
        <taxon>Bacteroidota</taxon>
        <taxon>Cytophagia</taxon>
        <taxon>Cytophagales</taxon>
        <taxon>Hymenobacteraceae</taxon>
        <taxon>Hymenobacter</taxon>
    </lineage>
</organism>
<dbReference type="InterPro" id="IPR050736">
    <property type="entry name" value="Sensor_HK_Regulatory"/>
</dbReference>
<name>A0ABW2U2I9_9BACT</name>
<evidence type="ECO:0000256" key="3">
    <source>
        <dbReference type="ARBA" id="ARBA00022679"/>
    </source>
</evidence>
<dbReference type="SMART" id="SM00388">
    <property type="entry name" value="HisKA"/>
    <property type="match status" value="1"/>
</dbReference>
<keyword evidence="5" id="KW-0902">Two-component regulatory system</keyword>
<evidence type="ECO:0000256" key="5">
    <source>
        <dbReference type="ARBA" id="ARBA00023012"/>
    </source>
</evidence>
<dbReference type="PANTHER" id="PTHR43711">
    <property type="entry name" value="TWO-COMPONENT HISTIDINE KINASE"/>
    <property type="match status" value="1"/>
</dbReference>
<feature type="transmembrane region" description="Helical" evidence="6">
    <location>
        <begin position="34"/>
        <end position="54"/>
    </location>
</feature>
<evidence type="ECO:0000259" key="7">
    <source>
        <dbReference type="SMART" id="SM00388"/>
    </source>
</evidence>
<dbReference type="InterPro" id="IPR003661">
    <property type="entry name" value="HisK_dim/P_dom"/>
</dbReference>
<dbReference type="EC" id="2.7.13.3" evidence="2"/>
<dbReference type="EMBL" id="JBHTEK010000001">
    <property type="protein sequence ID" value="MFC7667099.1"/>
    <property type="molecule type" value="Genomic_DNA"/>
</dbReference>
<evidence type="ECO:0000256" key="4">
    <source>
        <dbReference type="ARBA" id="ARBA00022777"/>
    </source>
</evidence>
<evidence type="ECO:0000256" key="2">
    <source>
        <dbReference type="ARBA" id="ARBA00012438"/>
    </source>
</evidence>
<dbReference type="InterPro" id="IPR036097">
    <property type="entry name" value="HisK_dim/P_sf"/>
</dbReference>
<dbReference type="SUPFAM" id="SSF47384">
    <property type="entry name" value="Homodimeric domain of signal transducing histidine kinase"/>
    <property type="match status" value="1"/>
</dbReference>
<dbReference type="Pfam" id="PF00512">
    <property type="entry name" value="HisKA"/>
    <property type="match status" value="1"/>
</dbReference>
<dbReference type="PANTHER" id="PTHR43711:SF1">
    <property type="entry name" value="HISTIDINE KINASE 1"/>
    <property type="match status" value="1"/>
</dbReference>
<evidence type="ECO:0000256" key="1">
    <source>
        <dbReference type="ARBA" id="ARBA00000085"/>
    </source>
</evidence>
<reference evidence="9" key="1">
    <citation type="journal article" date="2019" name="Int. J. Syst. Evol. Microbiol.">
        <title>The Global Catalogue of Microorganisms (GCM) 10K type strain sequencing project: providing services to taxonomists for standard genome sequencing and annotation.</title>
        <authorList>
            <consortium name="The Broad Institute Genomics Platform"/>
            <consortium name="The Broad Institute Genome Sequencing Center for Infectious Disease"/>
            <person name="Wu L."/>
            <person name="Ma J."/>
        </authorList>
    </citation>
    <scope>NUCLEOTIDE SEQUENCE [LARGE SCALE GENOMIC DNA]</scope>
    <source>
        <strain evidence="9">JCM 19635</strain>
    </source>
</reference>
<comment type="catalytic activity">
    <reaction evidence="1">
        <text>ATP + protein L-histidine = ADP + protein N-phospho-L-histidine.</text>
        <dbReference type="EC" id="2.7.13.3"/>
    </reaction>
</comment>
<dbReference type="Gene3D" id="1.10.287.130">
    <property type="match status" value="1"/>
</dbReference>
<accession>A0ABW2U2I9</accession>